<feature type="region of interest" description="Disordered" evidence="2">
    <location>
        <begin position="241"/>
        <end position="356"/>
    </location>
</feature>
<keyword evidence="4" id="KW-1185">Reference proteome</keyword>
<dbReference type="InterPro" id="IPR004345">
    <property type="entry name" value="TB2_DP1_HVA22"/>
</dbReference>
<comment type="caution">
    <text evidence="1">Lacks conserved residue(s) required for the propagation of feature annotation.</text>
</comment>
<dbReference type="AlphaFoldDB" id="A0AAJ0DBU9"/>
<gene>
    <name evidence="3" type="ORF">LTR09_007983</name>
</gene>
<keyword evidence="1" id="KW-0812">Transmembrane</keyword>
<dbReference type="Pfam" id="PF03134">
    <property type="entry name" value="TB2_DP1_HVA22"/>
    <property type="match status" value="1"/>
</dbReference>
<dbReference type="GO" id="GO:0016020">
    <property type="term" value="C:membrane"/>
    <property type="evidence" value="ECO:0007669"/>
    <property type="project" value="UniProtKB-SubCell"/>
</dbReference>
<keyword evidence="1" id="KW-0472">Membrane</keyword>
<comment type="caution">
    <text evidence="3">The sequence shown here is derived from an EMBL/GenBank/DDBJ whole genome shotgun (WGS) entry which is preliminary data.</text>
</comment>
<feature type="transmembrane region" description="Helical" evidence="1">
    <location>
        <begin position="6"/>
        <end position="26"/>
    </location>
</feature>
<evidence type="ECO:0000256" key="2">
    <source>
        <dbReference type="SAM" id="MobiDB-lite"/>
    </source>
</evidence>
<reference evidence="3" key="1">
    <citation type="submission" date="2023-04" db="EMBL/GenBank/DDBJ databases">
        <title>Black Yeasts Isolated from many extreme environments.</title>
        <authorList>
            <person name="Coleine C."/>
            <person name="Stajich J.E."/>
            <person name="Selbmann L."/>
        </authorList>
    </citation>
    <scope>NUCLEOTIDE SEQUENCE</scope>
    <source>
        <strain evidence="3">CCFEE 5312</strain>
    </source>
</reference>
<dbReference type="PANTHER" id="PTHR12300:SF177">
    <property type="entry name" value="PROTEIN YOP1"/>
    <property type="match status" value="1"/>
</dbReference>
<feature type="compositionally biased region" description="Basic and acidic residues" evidence="2">
    <location>
        <begin position="345"/>
        <end position="356"/>
    </location>
</feature>
<dbReference type="EMBL" id="JAWDJX010000029">
    <property type="protein sequence ID" value="KAK3050905.1"/>
    <property type="molecule type" value="Genomic_DNA"/>
</dbReference>
<comment type="similarity">
    <text evidence="1">Belongs to the DP1 family.</text>
</comment>
<accession>A0AAJ0DBU9</accession>
<feature type="transmembrane region" description="Helical" evidence="1">
    <location>
        <begin position="38"/>
        <end position="63"/>
    </location>
</feature>
<feature type="compositionally biased region" description="Polar residues" evidence="2">
    <location>
        <begin position="258"/>
        <end position="283"/>
    </location>
</feature>
<organism evidence="3 4">
    <name type="scientific">Extremus antarcticus</name>
    <dbReference type="NCBI Taxonomy" id="702011"/>
    <lineage>
        <taxon>Eukaryota</taxon>
        <taxon>Fungi</taxon>
        <taxon>Dikarya</taxon>
        <taxon>Ascomycota</taxon>
        <taxon>Pezizomycotina</taxon>
        <taxon>Dothideomycetes</taxon>
        <taxon>Dothideomycetidae</taxon>
        <taxon>Mycosphaerellales</taxon>
        <taxon>Extremaceae</taxon>
        <taxon>Extremus</taxon>
    </lineage>
</organism>
<sequence>MFSFIADFLTGITSILFPIFASYKALRTSDPANLAPWLMYWTTLSLLLLLESQFSFLISWFPFYAWARLALHLYLVLPGQQGSVFIYKQYIHPFLEEHERQIDRFISDAHAKAKAAGGDVVKQGWEYVRTQMLGGAAQVESPGKGRDVSYSSYLMGRFEMPSARQGMPAAVAGLGAGDVFGMIGKVLQQQTGADSTTREAKVEDLASSGTLIPSSLRGEERTDFISTQQERLRTLLQAFDQEAGSAPDSAGYPREAAYSSSRSAMPRQPSSRKSYLSSEPTNMHKSRSESEFEDLAYEPMPDPEHYRPAPSKRASSSRASSGKAGGPAAGGAKEGWSNWIWGSYGEKDSADPRKHE</sequence>
<dbReference type="PANTHER" id="PTHR12300">
    <property type="entry name" value="HVA22-LIKE PROTEINS"/>
    <property type="match status" value="1"/>
</dbReference>
<feature type="compositionally biased region" description="Low complexity" evidence="2">
    <location>
        <begin position="308"/>
        <end position="322"/>
    </location>
</feature>
<feature type="compositionally biased region" description="Gly residues" evidence="2">
    <location>
        <begin position="323"/>
        <end position="333"/>
    </location>
</feature>
<name>A0AAJ0DBU9_9PEZI</name>
<evidence type="ECO:0000313" key="3">
    <source>
        <dbReference type="EMBL" id="KAK3050905.1"/>
    </source>
</evidence>
<comment type="subcellular location">
    <subcellularLocation>
        <location evidence="1">Membrane</location>
        <topology evidence="1">Multi-pass membrane protein</topology>
    </subcellularLocation>
</comment>
<proteinExistence type="inferred from homology"/>
<keyword evidence="1" id="KW-1133">Transmembrane helix</keyword>
<evidence type="ECO:0000256" key="1">
    <source>
        <dbReference type="RuleBase" id="RU362006"/>
    </source>
</evidence>
<protein>
    <recommendedName>
        <fullName evidence="1">Protein YOP1</fullName>
    </recommendedName>
</protein>
<evidence type="ECO:0000313" key="4">
    <source>
        <dbReference type="Proteomes" id="UP001271007"/>
    </source>
</evidence>
<dbReference type="Proteomes" id="UP001271007">
    <property type="component" value="Unassembled WGS sequence"/>
</dbReference>